<feature type="compositionally biased region" description="Pro residues" evidence="8">
    <location>
        <begin position="594"/>
        <end position="608"/>
    </location>
</feature>
<dbReference type="EC" id="2.7.1.67" evidence="7"/>
<keyword evidence="6" id="KW-0472">Membrane</keyword>
<evidence type="ECO:0000256" key="8">
    <source>
        <dbReference type="SAM" id="MobiDB-lite"/>
    </source>
</evidence>
<evidence type="ECO:0000256" key="7">
    <source>
        <dbReference type="RuleBase" id="RU367084"/>
    </source>
</evidence>
<evidence type="ECO:0000256" key="6">
    <source>
        <dbReference type="ARBA" id="ARBA00023136"/>
    </source>
</evidence>
<feature type="domain" description="PI3K/PI4K catalytic" evidence="9">
    <location>
        <begin position="122"/>
        <end position="572"/>
    </location>
</feature>
<dbReference type="GO" id="GO:0046854">
    <property type="term" value="P:phosphatidylinositol phosphate biosynthetic process"/>
    <property type="evidence" value="ECO:0007669"/>
    <property type="project" value="UniProtKB-UniRule"/>
</dbReference>
<dbReference type="EMBL" id="CAJMWY010002165">
    <property type="protein sequence ID" value="CAE6483920.1"/>
    <property type="molecule type" value="Genomic_DNA"/>
</dbReference>
<reference evidence="10" key="1">
    <citation type="submission" date="2021-01" db="EMBL/GenBank/DDBJ databases">
        <authorList>
            <person name="Kaushik A."/>
        </authorList>
    </citation>
    <scope>NUCLEOTIDE SEQUENCE</scope>
    <source>
        <strain evidence="10">AG4-RS23</strain>
    </source>
</reference>
<feature type="region of interest" description="Disordered" evidence="8">
    <location>
        <begin position="1"/>
        <end position="44"/>
    </location>
</feature>
<dbReference type="InterPro" id="IPR000403">
    <property type="entry name" value="PI3/4_kinase_cat_dom"/>
</dbReference>
<comment type="catalytic activity">
    <reaction evidence="7">
        <text>a 1,2-diacyl-sn-glycero-3-phospho-(1D-myo-inositol) + ATP = a 1,2-diacyl-sn-glycero-3-phospho-(1D-myo-inositol 4-phosphate) + ADP + H(+)</text>
        <dbReference type="Rhea" id="RHEA:19877"/>
        <dbReference type="ChEBI" id="CHEBI:15378"/>
        <dbReference type="ChEBI" id="CHEBI:30616"/>
        <dbReference type="ChEBI" id="CHEBI:57880"/>
        <dbReference type="ChEBI" id="CHEBI:58178"/>
        <dbReference type="ChEBI" id="CHEBI:456216"/>
        <dbReference type="EC" id="2.7.1.67"/>
    </reaction>
</comment>
<dbReference type="AlphaFoldDB" id="A0A8H3CJQ7"/>
<accession>A0A8H3CJQ7</accession>
<name>A0A8H3CJQ7_9AGAM</name>
<dbReference type="Pfam" id="PF00454">
    <property type="entry name" value="PI3_PI4_kinase"/>
    <property type="match status" value="1"/>
</dbReference>
<dbReference type="PANTHER" id="PTHR12865">
    <property type="entry name" value="PHOSPHATIDYLINOSITOL 4-KINASE TYPE-II"/>
    <property type="match status" value="1"/>
</dbReference>
<dbReference type="GO" id="GO:0000329">
    <property type="term" value="C:fungal-type vacuole membrane"/>
    <property type="evidence" value="ECO:0007669"/>
    <property type="project" value="TreeGrafter"/>
</dbReference>
<dbReference type="Proteomes" id="UP000663861">
    <property type="component" value="Unassembled WGS sequence"/>
</dbReference>
<comment type="subcellular location">
    <subcellularLocation>
        <location evidence="7">Cell membrane</location>
        <topology evidence="7">Peripheral membrane protein</topology>
    </subcellularLocation>
    <subcellularLocation>
        <location evidence="7">Vacuole membrane</location>
        <topology evidence="7">Peripheral membrane protein</topology>
    </subcellularLocation>
</comment>
<keyword evidence="4 7" id="KW-0418">Kinase</keyword>
<feature type="region of interest" description="Disordered" evidence="8">
    <location>
        <begin position="582"/>
        <end position="644"/>
    </location>
</feature>
<keyword evidence="1 7" id="KW-1003">Cell membrane</keyword>
<dbReference type="PROSITE" id="PS00916">
    <property type="entry name" value="PI3_4_KINASE_2"/>
    <property type="match status" value="1"/>
</dbReference>
<dbReference type="PROSITE" id="PS50290">
    <property type="entry name" value="PI3_4_KINASE_3"/>
    <property type="match status" value="1"/>
</dbReference>
<organism evidence="10 11">
    <name type="scientific">Rhizoctonia solani</name>
    <dbReference type="NCBI Taxonomy" id="456999"/>
    <lineage>
        <taxon>Eukaryota</taxon>
        <taxon>Fungi</taxon>
        <taxon>Dikarya</taxon>
        <taxon>Basidiomycota</taxon>
        <taxon>Agaricomycotina</taxon>
        <taxon>Agaricomycetes</taxon>
        <taxon>Cantharellales</taxon>
        <taxon>Ceratobasidiaceae</taxon>
        <taxon>Rhizoctonia</taxon>
    </lineage>
</organism>
<evidence type="ECO:0000256" key="3">
    <source>
        <dbReference type="ARBA" id="ARBA00022741"/>
    </source>
</evidence>
<evidence type="ECO:0000256" key="2">
    <source>
        <dbReference type="ARBA" id="ARBA00022679"/>
    </source>
</evidence>
<dbReference type="GO" id="GO:0005886">
    <property type="term" value="C:plasma membrane"/>
    <property type="evidence" value="ECO:0007669"/>
    <property type="project" value="UniProtKB-SubCell"/>
</dbReference>
<keyword evidence="5 7" id="KW-0067">ATP-binding</keyword>
<gene>
    <name evidence="10" type="ORF">RDB_LOCUS101783</name>
</gene>
<dbReference type="GO" id="GO:0005524">
    <property type="term" value="F:ATP binding"/>
    <property type="evidence" value="ECO:0007669"/>
    <property type="project" value="UniProtKB-UniRule"/>
</dbReference>
<evidence type="ECO:0000256" key="1">
    <source>
        <dbReference type="ARBA" id="ARBA00022475"/>
    </source>
</evidence>
<dbReference type="GO" id="GO:0004430">
    <property type="term" value="F:1-phosphatidylinositol 4-kinase activity"/>
    <property type="evidence" value="ECO:0007669"/>
    <property type="project" value="UniProtKB-UniRule"/>
</dbReference>
<dbReference type="PANTHER" id="PTHR12865:SF1">
    <property type="entry name" value="PHOSPHATIDYLINOSITOL 4-KINASE TYPE 2"/>
    <property type="match status" value="1"/>
</dbReference>
<dbReference type="GO" id="GO:0005802">
    <property type="term" value="C:trans-Golgi network"/>
    <property type="evidence" value="ECO:0007669"/>
    <property type="project" value="TreeGrafter"/>
</dbReference>
<evidence type="ECO:0000313" key="10">
    <source>
        <dbReference type="EMBL" id="CAE6483920.1"/>
    </source>
</evidence>
<comment type="caution">
    <text evidence="10">The sequence shown here is derived from an EMBL/GenBank/DDBJ whole genome shotgun (WGS) entry which is preliminary data.</text>
</comment>
<feature type="compositionally biased region" description="Polar residues" evidence="8">
    <location>
        <begin position="428"/>
        <end position="437"/>
    </location>
</feature>
<feature type="region of interest" description="Disordered" evidence="8">
    <location>
        <begin position="690"/>
        <end position="808"/>
    </location>
</feature>
<dbReference type="GO" id="GO:0005768">
    <property type="term" value="C:endosome"/>
    <property type="evidence" value="ECO:0007669"/>
    <property type="project" value="UniProtKB-UniRule"/>
</dbReference>
<evidence type="ECO:0000256" key="5">
    <source>
        <dbReference type="ARBA" id="ARBA00022840"/>
    </source>
</evidence>
<protein>
    <recommendedName>
        <fullName evidence="7">Phosphatidylinositol 4-kinase</fullName>
        <ecNumber evidence="7">2.7.1.67</ecNumber>
    </recommendedName>
</protein>
<feature type="region of interest" description="Disordered" evidence="8">
    <location>
        <begin position="428"/>
        <end position="449"/>
    </location>
</feature>
<dbReference type="InterPro" id="IPR018936">
    <property type="entry name" value="PI3/4_kinase_CS"/>
</dbReference>
<dbReference type="GO" id="GO:0007030">
    <property type="term" value="P:Golgi organization"/>
    <property type="evidence" value="ECO:0007669"/>
    <property type="project" value="TreeGrafter"/>
</dbReference>
<proteinExistence type="inferred from homology"/>
<sequence>MPSHAGYEPIAGDEEAELSRPSLDSQDGSATGRRRRGPSVDLKGLDTAFKRWTETIAQKVKINRKKRLETQPEKREIAFSVFQPTHGRLPPPPMKTLDHQPPITHEEFERIVQSIRAAIFDGIHPKMISKGSSGSYYARVRDPETGHIKTVGVFKPKDEEVSTIRSYVIRFLLTRIGLSRIGTHEVSLTELRLSIACSMRNPKFQKWVHRTFFWWIGFGRSCLIPNLSYISEAGACLLDTRLNLHIVPHTELASFASPAFFYDWIDRSAAKKGKALPEKIGSLQLFAHGFTDASDFLRKHPWPGRSIADTWNEDDHREGRHSKRCFNAMGILCGKAGGDYDDYDDGMDYEQNPHVTEAPTRTGGNFVWTLALQQSFREELEKLIILDYLMRNTDRGLDNFMIKYCEGTHEKQIVDTAPTRLPMMSELKNSGAPSSSHVPAGAPGVDSPTSQYSRPHIHIAAIDNSLSFPHHHPKGWRSYTYGWLFLPVSLIGRPFSEKTRSHFLPLLSSPEWWTETTFQLRKLFALDPDFNERMFDRQMAVLKGQGWNIVQSLKRDEEGPLELTRRIKVLVWDDEVEVVNEATDTDDGGAIPPVVRPSPKSPRSPVAPPTRQSVSPLSFAIPRRQRSRSISDFPPPRPRAPVPFMQAIGASNGETSGVAMLAQLEKLDKASGGKDKAIIDEEVVVTSTDAFTTDEGLSENSVNPVPTRPGPSRVSPVPEHEEHEESETTLPPAPPRVASDPIIHEDLDGEDDELNPMLFNSVASLGDNTPIPPSMTRSATAAQGPRPSLEQRRWPSFGGVGGKRGQKLSLDTATATDVVSGKTRTVIRERLQTVDSKAFFQNW</sequence>
<evidence type="ECO:0000313" key="11">
    <source>
        <dbReference type="Proteomes" id="UP000663861"/>
    </source>
</evidence>
<keyword evidence="2 7" id="KW-0808">Transferase</keyword>
<comment type="similarity">
    <text evidence="7">Belongs to the PI3/PI4-kinase family.</text>
</comment>
<comment type="cofactor">
    <cofactor evidence="7">
        <name>Mg(2+)</name>
        <dbReference type="ChEBI" id="CHEBI:18420"/>
    </cofactor>
    <cofactor evidence="7">
        <name>Mn(2+)</name>
        <dbReference type="ChEBI" id="CHEBI:29035"/>
    </cofactor>
</comment>
<dbReference type="InterPro" id="IPR039756">
    <property type="entry name" value="Lsb6/PI4K2"/>
</dbReference>
<evidence type="ECO:0000259" key="9">
    <source>
        <dbReference type="PROSITE" id="PS50290"/>
    </source>
</evidence>
<dbReference type="GO" id="GO:0007032">
    <property type="term" value="P:endosome organization"/>
    <property type="evidence" value="ECO:0007669"/>
    <property type="project" value="TreeGrafter"/>
</dbReference>
<keyword evidence="3 7" id="KW-0547">Nucleotide-binding</keyword>
<evidence type="ECO:0000256" key="4">
    <source>
        <dbReference type="ARBA" id="ARBA00022777"/>
    </source>
</evidence>